<dbReference type="InterPro" id="IPR052218">
    <property type="entry name" value="Preflagellin_Peptidase"/>
</dbReference>
<keyword evidence="5 6" id="KW-0472">Membrane</keyword>
<keyword evidence="10" id="KW-1185">Reference proteome</keyword>
<keyword evidence="2" id="KW-1003">Cell membrane</keyword>
<dbReference type="EMBL" id="JAAVUP010000002">
    <property type="protein sequence ID" value="NKE17067.1"/>
    <property type="molecule type" value="Genomic_DNA"/>
</dbReference>
<dbReference type="Proteomes" id="UP000746741">
    <property type="component" value="Unassembled WGS sequence"/>
</dbReference>
<evidence type="ECO:0000313" key="10">
    <source>
        <dbReference type="Proteomes" id="UP000746741"/>
    </source>
</evidence>
<dbReference type="PANTHER" id="PTHR36506">
    <property type="entry name" value="PREFLAGELLIN PEPTIDASE"/>
    <property type="match status" value="1"/>
</dbReference>
<dbReference type="Pfam" id="PF01478">
    <property type="entry name" value="Peptidase_A24"/>
    <property type="match status" value="1"/>
</dbReference>
<dbReference type="Proteomes" id="UP001138708">
    <property type="component" value="Unassembled WGS sequence"/>
</dbReference>
<reference evidence="8" key="3">
    <citation type="journal article" date="2021" name="Syst. Appl. Microbiol.">
        <title>Roseomonas hellenica sp. nov., isolated from roots of wild-growing Alkanna tinctoria.</title>
        <authorList>
            <person name="Rat A."/>
            <person name="Naranjo H.D."/>
            <person name="Lebbe L."/>
            <person name="Cnockaert M."/>
            <person name="Krigas N."/>
            <person name="Grigoriadou K."/>
            <person name="Maloupa E."/>
            <person name="Willems A."/>
        </authorList>
    </citation>
    <scope>NUCLEOTIDE SEQUENCE</scope>
    <source>
        <strain evidence="8">LMG 31161</strain>
    </source>
</reference>
<evidence type="ECO:0000313" key="9">
    <source>
        <dbReference type="EMBL" id="NKE17067.1"/>
    </source>
</evidence>
<feature type="transmembrane region" description="Helical" evidence="6">
    <location>
        <begin position="26"/>
        <end position="42"/>
    </location>
</feature>
<feature type="transmembrane region" description="Helical" evidence="6">
    <location>
        <begin position="49"/>
        <end position="70"/>
    </location>
</feature>
<evidence type="ECO:0000259" key="7">
    <source>
        <dbReference type="Pfam" id="PF01478"/>
    </source>
</evidence>
<evidence type="ECO:0000256" key="4">
    <source>
        <dbReference type="ARBA" id="ARBA00022989"/>
    </source>
</evidence>
<dbReference type="PANTHER" id="PTHR36506:SF1">
    <property type="entry name" value="PREFLAGELLIN PEPTIDASE"/>
    <property type="match status" value="1"/>
</dbReference>
<dbReference type="GO" id="GO:0005886">
    <property type="term" value="C:plasma membrane"/>
    <property type="evidence" value="ECO:0007669"/>
    <property type="project" value="UniProtKB-SubCell"/>
</dbReference>
<evidence type="ECO:0000256" key="3">
    <source>
        <dbReference type="ARBA" id="ARBA00022692"/>
    </source>
</evidence>
<proteinExistence type="predicted"/>
<keyword evidence="4 6" id="KW-1133">Transmembrane helix</keyword>
<evidence type="ECO:0000256" key="1">
    <source>
        <dbReference type="ARBA" id="ARBA00004651"/>
    </source>
</evidence>
<evidence type="ECO:0000256" key="5">
    <source>
        <dbReference type="ARBA" id="ARBA00023136"/>
    </source>
</evidence>
<organism evidence="8 11">
    <name type="scientific">Neoroseomonas oryzicola</name>
    <dbReference type="NCBI Taxonomy" id="535904"/>
    <lineage>
        <taxon>Bacteria</taxon>
        <taxon>Pseudomonadati</taxon>
        <taxon>Pseudomonadota</taxon>
        <taxon>Alphaproteobacteria</taxon>
        <taxon>Acetobacterales</taxon>
        <taxon>Acetobacteraceae</taxon>
        <taxon>Neoroseomonas</taxon>
    </lineage>
</organism>
<name>A0A9X9WNJ2_9PROT</name>
<feature type="domain" description="Prepilin type IV endopeptidase peptidase" evidence="7">
    <location>
        <begin position="7"/>
        <end position="106"/>
    </location>
</feature>
<evidence type="ECO:0000256" key="6">
    <source>
        <dbReference type="SAM" id="Phobius"/>
    </source>
</evidence>
<accession>A0A9X9WNJ2</accession>
<reference evidence="8" key="1">
    <citation type="submission" date="2020-01" db="EMBL/GenBank/DDBJ databases">
        <authorList>
            <person name="Rat A."/>
        </authorList>
    </citation>
    <scope>NUCLEOTIDE SEQUENCE</scope>
    <source>
        <strain evidence="8">LMG 31161</strain>
    </source>
</reference>
<protein>
    <submittedName>
        <fullName evidence="8">Prepilin peptidase</fullName>
    </submittedName>
</protein>
<comment type="subcellular location">
    <subcellularLocation>
        <location evidence="1">Cell membrane</location>
        <topology evidence="1">Multi-pass membrane protein</topology>
    </subcellularLocation>
</comment>
<dbReference type="GO" id="GO:0004190">
    <property type="term" value="F:aspartic-type endopeptidase activity"/>
    <property type="evidence" value="ECO:0007669"/>
    <property type="project" value="InterPro"/>
</dbReference>
<feature type="transmembrane region" description="Helical" evidence="6">
    <location>
        <begin position="144"/>
        <end position="162"/>
    </location>
</feature>
<evidence type="ECO:0000313" key="11">
    <source>
        <dbReference type="Proteomes" id="UP001138708"/>
    </source>
</evidence>
<evidence type="ECO:0000313" key="8">
    <source>
        <dbReference type="EMBL" id="MBR0661902.1"/>
    </source>
</evidence>
<gene>
    <name evidence="9" type="ORF">GWK15_08950</name>
    <name evidence="8" type="ORF">GXW75_21785</name>
</gene>
<dbReference type="Gene3D" id="1.20.120.1220">
    <property type="match status" value="1"/>
</dbReference>
<dbReference type="EMBL" id="JAAEDK010000069">
    <property type="protein sequence ID" value="MBR0661902.1"/>
    <property type="molecule type" value="Genomic_DNA"/>
</dbReference>
<comment type="caution">
    <text evidence="8">The sequence shown here is derived from an EMBL/GenBank/DDBJ whole genome shotgun (WGS) entry which is preliminary data.</text>
</comment>
<dbReference type="AlphaFoldDB" id="A0A9X9WNJ2"/>
<keyword evidence="3 6" id="KW-0812">Transmembrane</keyword>
<dbReference type="InterPro" id="IPR000045">
    <property type="entry name" value="Prepilin_IV_endopep_pep"/>
</dbReference>
<reference evidence="9 10" key="2">
    <citation type="submission" date="2020-02" db="EMBL/GenBank/DDBJ databases">
        <authorList>
            <person name="Sun Q."/>
            <person name="Inoue M."/>
        </authorList>
    </citation>
    <scope>NUCLEOTIDE SEQUENCE [LARGE SCALE GENOMIC DNA]</scope>
    <source>
        <strain evidence="9 10">KCTC 22478</strain>
    </source>
</reference>
<sequence>MFLTVSIPLLCIAAARDVATRLIPDGISIAIAVAGLVTRGVTGWSDALISLAVAAGLFFLLLLLAMRGALGGGDVKLMAAMATGLAPADTWSFIVATVMAGGILAVAYLFARHVVPEPNLAPGGALLRRVLAVESRRIRRRGPLPYAVAIAAGGVFLLFSLSRA</sequence>
<evidence type="ECO:0000256" key="2">
    <source>
        <dbReference type="ARBA" id="ARBA00022475"/>
    </source>
</evidence>
<feature type="transmembrane region" description="Helical" evidence="6">
    <location>
        <begin position="90"/>
        <end position="111"/>
    </location>
</feature>